<evidence type="ECO:0000256" key="1">
    <source>
        <dbReference type="SAM" id="MobiDB-lite"/>
    </source>
</evidence>
<keyword evidence="4" id="KW-1185">Reference proteome</keyword>
<accession>A0A4R5KJQ5</accession>
<reference evidence="3 4" key="1">
    <citation type="submission" date="2019-03" db="EMBL/GenBank/DDBJ databases">
        <title>This is whole genome sequence of Paenibacillus sp MS74 strain.</title>
        <authorList>
            <person name="Trinh H.N."/>
        </authorList>
    </citation>
    <scope>NUCLEOTIDE SEQUENCE [LARGE SCALE GENOMIC DNA]</scope>
    <source>
        <strain evidence="3 4">MS74</strain>
    </source>
</reference>
<evidence type="ECO:0008006" key="5">
    <source>
        <dbReference type="Google" id="ProtNLM"/>
    </source>
</evidence>
<feature type="compositionally biased region" description="Low complexity" evidence="1">
    <location>
        <begin position="28"/>
        <end position="43"/>
    </location>
</feature>
<evidence type="ECO:0000313" key="3">
    <source>
        <dbReference type="EMBL" id="TDF95055.1"/>
    </source>
</evidence>
<sequence length="256" mass="28012">MGKRTSFVPLWILLCLLAFAGCSGSGTPAGPSSAAASDAGSAPSAPPWPAASVPVSAPEQAETRKEDLSVRAVGKHPAGQLLVKPASKAEVVPLRAPSCYGQETDLSWRGDYEALWEPSSGGEVSNIMPFPADFEIIQRDDTPLEMQPFRFGETDLFAYVPRYTDCHALETYLFGVSGGEVFPVTFELTPERIWGQIDQLPNRRFKVIGNELIVTGGYGAGQDYINMYHFRYDAKKKSMVLQQTDLVKPNEIEFDD</sequence>
<evidence type="ECO:0000256" key="2">
    <source>
        <dbReference type="SAM" id="SignalP"/>
    </source>
</evidence>
<feature type="signal peptide" evidence="2">
    <location>
        <begin position="1"/>
        <end position="20"/>
    </location>
</feature>
<gene>
    <name evidence="3" type="ORF">E1757_21185</name>
</gene>
<dbReference type="OrthoDB" id="2628816at2"/>
<dbReference type="AlphaFoldDB" id="A0A4R5KJQ5"/>
<feature type="chain" id="PRO_5039474986" description="Lipoprotein" evidence="2">
    <location>
        <begin position="21"/>
        <end position="256"/>
    </location>
</feature>
<organism evidence="3 4">
    <name type="scientific">Paenibacillus piri</name>
    <dbReference type="NCBI Taxonomy" id="2547395"/>
    <lineage>
        <taxon>Bacteria</taxon>
        <taxon>Bacillati</taxon>
        <taxon>Bacillota</taxon>
        <taxon>Bacilli</taxon>
        <taxon>Bacillales</taxon>
        <taxon>Paenibacillaceae</taxon>
        <taxon>Paenibacillus</taxon>
    </lineage>
</organism>
<name>A0A4R5KJQ5_9BACL</name>
<comment type="caution">
    <text evidence="3">The sequence shown here is derived from an EMBL/GenBank/DDBJ whole genome shotgun (WGS) entry which is preliminary data.</text>
</comment>
<dbReference type="Proteomes" id="UP000295636">
    <property type="component" value="Unassembled WGS sequence"/>
</dbReference>
<protein>
    <recommendedName>
        <fullName evidence="5">Lipoprotein</fullName>
    </recommendedName>
</protein>
<dbReference type="EMBL" id="SMRT01000011">
    <property type="protein sequence ID" value="TDF95055.1"/>
    <property type="molecule type" value="Genomic_DNA"/>
</dbReference>
<keyword evidence="2" id="KW-0732">Signal</keyword>
<dbReference type="RefSeq" id="WP_133231834.1">
    <property type="nucleotide sequence ID" value="NZ_SMRT01000011.1"/>
</dbReference>
<evidence type="ECO:0000313" key="4">
    <source>
        <dbReference type="Proteomes" id="UP000295636"/>
    </source>
</evidence>
<proteinExistence type="predicted"/>
<dbReference type="PROSITE" id="PS51257">
    <property type="entry name" value="PROKAR_LIPOPROTEIN"/>
    <property type="match status" value="1"/>
</dbReference>
<feature type="region of interest" description="Disordered" evidence="1">
    <location>
        <begin position="28"/>
        <end position="69"/>
    </location>
</feature>